<name>I7C6W6_MYCHA</name>
<protein>
    <submittedName>
        <fullName evidence="1">Uncharacterized protein</fullName>
    </submittedName>
</protein>
<gene>
    <name evidence="1" type="ordered locus">MHLP_03560</name>
</gene>
<dbReference type="HOGENOM" id="CLU_2094136_0_0_14"/>
<organism evidence="1 2">
    <name type="scientific">Mycoplasma haematolamae (strain Purdue)</name>
    <dbReference type="NCBI Taxonomy" id="1212765"/>
    <lineage>
        <taxon>Bacteria</taxon>
        <taxon>Bacillati</taxon>
        <taxon>Mycoplasmatota</taxon>
        <taxon>Mollicutes</taxon>
        <taxon>Mycoplasmataceae</taxon>
        <taxon>Mycoplasma</taxon>
    </lineage>
</organism>
<dbReference type="PATRIC" id="fig|1212765.3.peg.806"/>
<dbReference type="AlphaFoldDB" id="I7C6W6"/>
<keyword evidence="2" id="KW-1185">Reference proteome</keyword>
<evidence type="ECO:0000313" key="1">
    <source>
        <dbReference type="EMBL" id="AFO52292.1"/>
    </source>
</evidence>
<proteinExistence type="predicted"/>
<dbReference type="Proteomes" id="UP000006502">
    <property type="component" value="Chromosome"/>
</dbReference>
<evidence type="ECO:0000313" key="2">
    <source>
        <dbReference type="Proteomes" id="UP000006502"/>
    </source>
</evidence>
<sequence length="116" mass="13030">MRALRGKEFSTVCLKDDLKRKYFSDECDKEIKTEGGAKARVVDVLKSAYDRNGNSYSLFTSSDWKIATKGRGGWSNQPKVENYSDLSYKGYSKGLVAEQCPQLKSLWGFIQGIADV</sequence>
<dbReference type="EMBL" id="CP003731">
    <property type="protein sequence ID" value="AFO52292.1"/>
    <property type="molecule type" value="Genomic_DNA"/>
</dbReference>
<accession>I7C6W6</accession>
<dbReference type="KEGG" id="mhl:MHLP_03560"/>
<reference evidence="2" key="2">
    <citation type="submission" date="2012-07" db="EMBL/GenBank/DDBJ databases">
        <title>Complete genome sequence of 'Candidatus Mycoplasma haemolamae'.</title>
        <authorList>
            <person name="Guimaraes A.M.S."/>
            <person name="Toth B."/>
            <person name="Santos A.P."/>
            <person name="Nascimento N.C."/>
            <person name="Sojka J.E."/>
            <person name="Messick J.B."/>
        </authorList>
    </citation>
    <scope>NUCLEOTIDE SEQUENCE [LARGE SCALE GENOMIC DNA]</scope>
    <source>
        <strain evidence="2">Purdue</strain>
    </source>
</reference>
<reference evidence="1 2" key="1">
    <citation type="journal article" date="2012" name="J. Bacteriol.">
        <title>Genome Sequence of "Candidatus Mycoplasma haemolamae" Strain Purdue, a Red Blood Cell Pathogen of Alpacas (Vicugna pacos) and Llamas (Lama glama).</title>
        <authorList>
            <person name="Guimaraes A.M."/>
            <person name="Toth B."/>
            <person name="Santos A.P."/>
            <person name="do Nascimento N.C."/>
            <person name="Kritchevsky J.E."/>
            <person name="Messick J.B."/>
        </authorList>
    </citation>
    <scope>NUCLEOTIDE SEQUENCE [LARGE SCALE GENOMIC DNA]</scope>
    <source>
        <strain evidence="1 2">Purdue</strain>
    </source>
</reference>